<evidence type="ECO:0000313" key="4">
    <source>
        <dbReference type="Proteomes" id="UP001392437"/>
    </source>
</evidence>
<dbReference type="Gene3D" id="3.40.50.720">
    <property type="entry name" value="NAD(P)-binding Rossmann-like Domain"/>
    <property type="match status" value="1"/>
</dbReference>
<protein>
    <submittedName>
        <fullName evidence="3">NAD(P)-binding protein</fullName>
    </submittedName>
</protein>
<dbReference type="PANTHER" id="PTHR24320">
    <property type="entry name" value="RETINOL DEHYDROGENASE"/>
    <property type="match status" value="1"/>
</dbReference>
<evidence type="ECO:0000256" key="1">
    <source>
        <dbReference type="ARBA" id="ARBA00006484"/>
    </source>
</evidence>
<name>A0AAW0R6E2_9PEZI</name>
<organism evidence="3 4">
    <name type="scientific">Apiospora kogelbergensis</name>
    <dbReference type="NCBI Taxonomy" id="1337665"/>
    <lineage>
        <taxon>Eukaryota</taxon>
        <taxon>Fungi</taxon>
        <taxon>Dikarya</taxon>
        <taxon>Ascomycota</taxon>
        <taxon>Pezizomycotina</taxon>
        <taxon>Sordariomycetes</taxon>
        <taxon>Xylariomycetidae</taxon>
        <taxon>Amphisphaeriales</taxon>
        <taxon>Apiosporaceae</taxon>
        <taxon>Apiospora</taxon>
    </lineage>
</organism>
<gene>
    <name evidence="3" type="ORF">PG999_001794</name>
</gene>
<dbReference type="Pfam" id="PF00106">
    <property type="entry name" value="adh_short"/>
    <property type="match status" value="1"/>
</dbReference>
<accession>A0AAW0R6E2</accession>
<keyword evidence="2" id="KW-0560">Oxidoreductase</keyword>
<dbReference type="InterPro" id="IPR036291">
    <property type="entry name" value="NAD(P)-bd_dom_sf"/>
</dbReference>
<comment type="similarity">
    <text evidence="1">Belongs to the short-chain dehydrogenases/reductases (SDR) family.</text>
</comment>
<reference evidence="3 4" key="1">
    <citation type="submission" date="2023-01" db="EMBL/GenBank/DDBJ databases">
        <title>Analysis of 21 Apiospora genomes using comparative genomics revels a genus with tremendous synthesis potential of carbohydrate active enzymes and secondary metabolites.</title>
        <authorList>
            <person name="Sorensen T."/>
        </authorList>
    </citation>
    <scope>NUCLEOTIDE SEQUENCE [LARGE SCALE GENOMIC DNA]</scope>
    <source>
        <strain evidence="3 4">CBS 117206</strain>
    </source>
</reference>
<evidence type="ECO:0000256" key="2">
    <source>
        <dbReference type="ARBA" id="ARBA00023002"/>
    </source>
</evidence>
<dbReference type="AlphaFoldDB" id="A0AAW0R6E2"/>
<dbReference type="PANTHER" id="PTHR24320:SF272">
    <property type="entry name" value="NAD(P)-BINDING ROSSMANN-FOLD SUPERFAMILY PROTEIN"/>
    <property type="match status" value="1"/>
</dbReference>
<evidence type="ECO:0000313" key="3">
    <source>
        <dbReference type="EMBL" id="KAK8129414.1"/>
    </source>
</evidence>
<dbReference type="SUPFAM" id="SSF51735">
    <property type="entry name" value="NAD(P)-binding Rossmann-fold domains"/>
    <property type="match status" value="1"/>
</dbReference>
<proteinExistence type="inferred from homology"/>
<dbReference type="InterPro" id="IPR002347">
    <property type="entry name" value="SDR_fam"/>
</dbReference>
<keyword evidence="4" id="KW-1185">Reference proteome</keyword>
<sequence length="301" mass="32529">MSRYREAHKAPTGPGDARPTAMQIIQDEGLEGNMKDKVFLITGCSSGIGIETARALAITGARLFLAVRSLDKGKAACASFLEPGRVELLQCDTSSMTSVRAAAAVFLDRSPVLHVLICNAGIMQLPQREDVVGVAGANGRPEQRFETQLATNYLGHFLLFHCLKDAMLRASYDTPDFRPRLVQVSSSAHYASEIAWDDINLCEPGAYSPMKAYAQSKLSQMYHANHVDRLYGSNSSGSIHALTVMPGGVLTPISSHLPEEARKQWTDNRELMAWTKSFEQGAATTVWAAVGKALEGVGGST</sequence>
<dbReference type="EMBL" id="JAQQWP010000002">
    <property type="protein sequence ID" value="KAK8129414.1"/>
    <property type="molecule type" value="Genomic_DNA"/>
</dbReference>
<dbReference type="PRINTS" id="PR00081">
    <property type="entry name" value="GDHRDH"/>
</dbReference>
<comment type="caution">
    <text evidence="3">The sequence shown here is derived from an EMBL/GenBank/DDBJ whole genome shotgun (WGS) entry which is preliminary data.</text>
</comment>
<dbReference type="Proteomes" id="UP001392437">
    <property type="component" value="Unassembled WGS sequence"/>
</dbReference>
<dbReference type="GO" id="GO:0016491">
    <property type="term" value="F:oxidoreductase activity"/>
    <property type="evidence" value="ECO:0007669"/>
    <property type="project" value="UniProtKB-KW"/>
</dbReference>